<dbReference type="EMBL" id="BARS01011114">
    <property type="protein sequence ID" value="GAF99269.1"/>
    <property type="molecule type" value="Genomic_DNA"/>
</dbReference>
<comment type="caution">
    <text evidence="1">The sequence shown here is derived from an EMBL/GenBank/DDBJ whole genome shotgun (WGS) entry which is preliminary data.</text>
</comment>
<dbReference type="AlphaFoldDB" id="X0U162"/>
<gene>
    <name evidence="1" type="ORF">S01H1_20335</name>
</gene>
<name>X0U162_9ZZZZ</name>
<sequence length="69" mass="8262">MSKVWNKQHGGSHYQKYVIQPSKFVVENKLLYPEGCAIKYIIRHQDKGKKQDLLKAIHFIEMIIERDYK</sequence>
<proteinExistence type="predicted"/>
<accession>X0U162</accession>
<protein>
    <recommendedName>
        <fullName evidence="2">DUF3310 domain-containing protein</fullName>
    </recommendedName>
</protein>
<organism evidence="1">
    <name type="scientific">marine sediment metagenome</name>
    <dbReference type="NCBI Taxonomy" id="412755"/>
    <lineage>
        <taxon>unclassified sequences</taxon>
        <taxon>metagenomes</taxon>
        <taxon>ecological metagenomes</taxon>
    </lineage>
</organism>
<reference evidence="1" key="1">
    <citation type="journal article" date="2014" name="Front. Microbiol.">
        <title>High frequency of phylogenetically diverse reductive dehalogenase-homologous genes in deep subseafloor sedimentary metagenomes.</title>
        <authorList>
            <person name="Kawai M."/>
            <person name="Futagami T."/>
            <person name="Toyoda A."/>
            <person name="Takaki Y."/>
            <person name="Nishi S."/>
            <person name="Hori S."/>
            <person name="Arai W."/>
            <person name="Tsubouchi T."/>
            <person name="Morono Y."/>
            <person name="Uchiyama I."/>
            <person name="Ito T."/>
            <person name="Fujiyama A."/>
            <person name="Inagaki F."/>
            <person name="Takami H."/>
        </authorList>
    </citation>
    <scope>NUCLEOTIDE SEQUENCE</scope>
    <source>
        <strain evidence="1">Expedition CK06-06</strain>
    </source>
</reference>
<evidence type="ECO:0000313" key="1">
    <source>
        <dbReference type="EMBL" id="GAF99269.1"/>
    </source>
</evidence>
<evidence type="ECO:0008006" key="2">
    <source>
        <dbReference type="Google" id="ProtNLM"/>
    </source>
</evidence>